<dbReference type="SUPFAM" id="SSF140860">
    <property type="entry name" value="Pseudo ankyrin repeat-like"/>
    <property type="match status" value="1"/>
</dbReference>
<dbReference type="Proteomes" id="UP000305067">
    <property type="component" value="Unassembled WGS sequence"/>
</dbReference>
<dbReference type="OrthoDB" id="70387at2759"/>
<dbReference type="PANTHER" id="PTHR46586">
    <property type="entry name" value="ANKYRIN REPEAT-CONTAINING PROTEIN"/>
    <property type="match status" value="1"/>
</dbReference>
<reference evidence="1 2" key="1">
    <citation type="journal article" date="2019" name="Nat. Ecol. Evol.">
        <title>Megaphylogeny resolves global patterns of mushroom evolution.</title>
        <authorList>
            <person name="Varga T."/>
            <person name="Krizsan K."/>
            <person name="Foldi C."/>
            <person name="Dima B."/>
            <person name="Sanchez-Garcia M."/>
            <person name="Sanchez-Ramirez S."/>
            <person name="Szollosi G.J."/>
            <person name="Szarkandi J.G."/>
            <person name="Papp V."/>
            <person name="Albert L."/>
            <person name="Andreopoulos W."/>
            <person name="Angelini C."/>
            <person name="Antonin V."/>
            <person name="Barry K.W."/>
            <person name="Bougher N.L."/>
            <person name="Buchanan P."/>
            <person name="Buyck B."/>
            <person name="Bense V."/>
            <person name="Catcheside P."/>
            <person name="Chovatia M."/>
            <person name="Cooper J."/>
            <person name="Damon W."/>
            <person name="Desjardin D."/>
            <person name="Finy P."/>
            <person name="Geml J."/>
            <person name="Haridas S."/>
            <person name="Hughes K."/>
            <person name="Justo A."/>
            <person name="Karasinski D."/>
            <person name="Kautmanova I."/>
            <person name="Kiss B."/>
            <person name="Kocsube S."/>
            <person name="Kotiranta H."/>
            <person name="LaButti K.M."/>
            <person name="Lechner B.E."/>
            <person name="Liimatainen K."/>
            <person name="Lipzen A."/>
            <person name="Lukacs Z."/>
            <person name="Mihaltcheva S."/>
            <person name="Morgado L.N."/>
            <person name="Niskanen T."/>
            <person name="Noordeloos M.E."/>
            <person name="Ohm R.A."/>
            <person name="Ortiz-Santana B."/>
            <person name="Ovrebo C."/>
            <person name="Racz N."/>
            <person name="Riley R."/>
            <person name="Savchenko A."/>
            <person name="Shiryaev A."/>
            <person name="Soop K."/>
            <person name="Spirin V."/>
            <person name="Szebenyi C."/>
            <person name="Tomsovsky M."/>
            <person name="Tulloss R.E."/>
            <person name="Uehling J."/>
            <person name="Grigoriev I.V."/>
            <person name="Vagvolgyi C."/>
            <person name="Papp T."/>
            <person name="Martin F.M."/>
            <person name="Miettinen O."/>
            <person name="Hibbett D.S."/>
            <person name="Nagy L.G."/>
        </authorList>
    </citation>
    <scope>NUCLEOTIDE SEQUENCE [LARGE SCALE GENOMIC DNA]</scope>
    <source>
        <strain evidence="1 2">CBS 309.79</strain>
    </source>
</reference>
<name>A0A5C3QUJ3_9AGAR</name>
<dbReference type="EMBL" id="ML178817">
    <property type="protein sequence ID" value="TFL05077.1"/>
    <property type="molecule type" value="Genomic_DNA"/>
</dbReference>
<accession>A0A5C3QUJ3</accession>
<sequence length="433" mass="48443">MSPSDYDLVCNVYSKLTPDELLFFLKVRNLPTAGPASKQITRLANHDLHTYDFPPDTFIKLEPKRRTERPVDYARRRKSYSPEPGYDVDGSLTASPLELPIEIIADIMDHLGDWELATAVGVPTRLTRPPDWNRATPMDHLLLLGDLQAIQRHTKSKATKWGAMMAVRMSHIPVLDHLLSVNPGVLKDELVPVKASRYGRTDVLGWYKHLFTKHPHLMPFPSPHIISQSIEAASRRGQVASLDWWLTHSSLSPSQLYYTESALEHASSKAQIPVLEWWKSHADALPLKIGRVMDMASGSGSVSALAWWASNPQLMQCAPSGSANAILNATCNGRIEVLDWWFGSGLQFSFDNEVLVNATKHDRADVLSWWEGSGLDVKYRACDIEEALEDAIGGGQRARKWWTARGLDFTGSDREWTKVRTLGINAKMETGGL</sequence>
<dbReference type="InterPro" id="IPR052050">
    <property type="entry name" value="SecEffector_AnkRepeat"/>
</dbReference>
<dbReference type="AlphaFoldDB" id="A0A5C3QUJ3"/>
<gene>
    <name evidence="1" type="ORF">BDV98DRAFT_648182</name>
</gene>
<evidence type="ECO:0000313" key="1">
    <source>
        <dbReference type="EMBL" id="TFL05077.1"/>
    </source>
</evidence>
<proteinExistence type="predicted"/>
<dbReference type="PANTHER" id="PTHR46586:SF3">
    <property type="entry name" value="ANKYRIN REPEAT-CONTAINING PROTEIN"/>
    <property type="match status" value="1"/>
</dbReference>
<keyword evidence="2" id="KW-1185">Reference proteome</keyword>
<organism evidence="1 2">
    <name type="scientific">Pterulicium gracile</name>
    <dbReference type="NCBI Taxonomy" id="1884261"/>
    <lineage>
        <taxon>Eukaryota</taxon>
        <taxon>Fungi</taxon>
        <taxon>Dikarya</taxon>
        <taxon>Basidiomycota</taxon>
        <taxon>Agaricomycotina</taxon>
        <taxon>Agaricomycetes</taxon>
        <taxon>Agaricomycetidae</taxon>
        <taxon>Agaricales</taxon>
        <taxon>Pleurotineae</taxon>
        <taxon>Pterulaceae</taxon>
        <taxon>Pterulicium</taxon>
    </lineage>
</organism>
<protein>
    <submittedName>
        <fullName evidence="1">Uncharacterized protein</fullName>
    </submittedName>
</protein>
<dbReference type="STRING" id="1884261.A0A5C3QUJ3"/>
<evidence type="ECO:0000313" key="2">
    <source>
        <dbReference type="Proteomes" id="UP000305067"/>
    </source>
</evidence>